<evidence type="ECO:0000259" key="3">
    <source>
        <dbReference type="PROSITE" id="PS50206"/>
    </source>
</evidence>
<dbReference type="GO" id="GO:0004792">
    <property type="term" value="F:thiosulfate-cyanide sulfurtransferase activity"/>
    <property type="evidence" value="ECO:0007669"/>
    <property type="project" value="TreeGrafter"/>
</dbReference>
<dbReference type="SUPFAM" id="SSF52821">
    <property type="entry name" value="Rhodanese/Cell cycle control phosphatase"/>
    <property type="match status" value="2"/>
</dbReference>
<keyword evidence="2" id="KW-0677">Repeat</keyword>
<gene>
    <name evidence="4" type="primary">sseA</name>
    <name evidence="4" type="ORF">DPBNPPHM_00212</name>
</gene>
<reference evidence="4 5" key="1">
    <citation type="submission" date="2019-11" db="EMBL/GenBank/DDBJ databases">
        <authorList>
            <person name="Holert J."/>
        </authorList>
    </citation>
    <scope>NUCLEOTIDE SEQUENCE [LARGE SCALE GENOMIC DNA]</scope>
    <source>
        <strain evidence="4">BC5_2</strain>
    </source>
</reference>
<dbReference type="EC" id="2.8.1.2" evidence="4"/>
<feature type="domain" description="Rhodanese" evidence="3">
    <location>
        <begin position="20"/>
        <end position="133"/>
    </location>
</feature>
<keyword evidence="1 4" id="KW-0808">Transferase</keyword>
<dbReference type="SMART" id="SM00450">
    <property type="entry name" value="RHOD"/>
    <property type="match status" value="2"/>
</dbReference>
<sequence>MYNDCLIDVASLMVPQVNRVILDASWYLPGSGQDGRENWLEAAIPNARFFDFDQQIALANTDLPHMLPTPDDFTSAVQTLGIDSDTSVVVYDQHGLFSAPRAWWMFKVMGHDNVQVLNGGLPAWISAGGEVMSPDGCVPKPGGFFAALQPQWLASCADILHQCDNASVTLLDARPFARFTGDAPEPRPGLRSGHIPGALSLPATALIEDGFLLADDALVECLHAKLGALDTSAPLITSCGSGVTACILALAAYRIGLQPAVYDGSWAEWGASDTLPVVTGSSPQ</sequence>
<evidence type="ECO:0000256" key="2">
    <source>
        <dbReference type="ARBA" id="ARBA00022737"/>
    </source>
</evidence>
<dbReference type="Proteomes" id="UP000434580">
    <property type="component" value="Unassembled WGS sequence"/>
</dbReference>
<proteinExistence type="predicted"/>
<keyword evidence="4" id="KW-0670">Pyruvate</keyword>
<dbReference type="InterPro" id="IPR045078">
    <property type="entry name" value="TST/MPST-like"/>
</dbReference>
<feature type="domain" description="Rhodanese" evidence="3">
    <location>
        <begin position="164"/>
        <end position="278"/>
    </location>
</feature>
<dbReference type="CDD" id="cd01448">
    <property type="entry name" value="TST_Repeat_1"/>
    <property type="match status" value="1"/>
</dbReference>
<dbReference type="InterPro" id="IPR001763">
    <property type="entry name" value="Rhodanese-like_dom"/>
</dbReference>
<accession>A0A5S9N402</accession>
<evidence type="ECO:0000256" key="1">
    <source>
        <dbReference type="ARBA" id="ARBA00022679"/>
    </source>
</evidence>
<dbReference type="Gene3D" id="3.40.250.10">
    <property type="entry name" value="Rhodanese-like domain"/>
    <property type="match status" value="2"/>
</dbReference>
<evidence type="ECO:0000313" key="5">
    <source>
        <dbReference type="Proteomes" id="UP000434580"/>
    </source>
</evidence>
<dbReference type="OrthoDB" id="9781034at2"/>
<dbReference type="PANTHER" id="PTHR11364">
    <property type="entry name" value="THIOSULFATE SULFERTANSFERASE"/>
    <property type="match status" value="1"/>
</dbReference>
<dbReference type="AlphaFoldDB" id="A0A5S9N402"/>
<dbReference type="PANTHER" id="PTHR11364:SF27">
    <property type="entry name" value="SULFURTRANSFERASE"/>
    <property type="match status" value="1"/>
</dbReference>
<dbReference type="GO" id="GO:0016784">
    <property type="term" value="F:3-mercaptopyruvate sulfurtransferase activity"/>
    <property type="evidence" value="ECO:0007669"/>
    <property type="project" value="UniProtKB-EC"/>
</dbReference>
<dbReference type="PROSITE" id="PS50206">
    <property type="entry name" value="RHODANESE_3"/>
    <property type="match status" value="2"/>
</dbReference>
<dbReference type="CDD" id="cd01449">
    <property type="entry name" value="TST_Repeat_2"/>
    <property type="match status" value="1"/>
</dbReference>
<organism evidence="4 5">
    <name type="scientific">BD1-7 clade bacterium</name>
    <dbReference type="NCBI Taxonomy" id="2029982"/>
    <lineage>
        <taxon>Bacteria</taxon>
        <taxon>Pseudomonadati</taxon>
        <taxon>Pseudomonadota</taxon>
        <taxon>Gammaproteobacteria</taxon>
        <taxon>Cellvibrionales</taxon>
        <taxon>Spongiibacteraceae</taxon>
        <taxon>BD1-7 clade</taxon>
    </lineage>
</organism>
<dbReference type="Pfam" id="PF00581">
    <property type="entry name" value="Rhodanese"/>
    <property type="match status" value="2"/>
</dbReference>
<dbReference type="EMBL" id="CACSII010000001">
    <property type="protein sequence ID" value="CAA0080097.1"/>
    <property type="molecule type" value="Genomic_DNA"/>
</dbReference>
<name>A0A5S9N402_9GAMM</name>
<dbReference type="InterPro" id="IPR036873">
    <property type="entry name" value="Rhodanese-like_dom_sf"/>
</dbReference>
<protein>
    <submittedName>
        <fullName evidence="4">3-mercaptopyruvate sulfurtransferase</fullName>
        <ecNumber evidence="4">2.8.1.2</ecNumber>
    </submittedName>
</protein>
<evidence type="ECO:0000313" key="4">
    <source>
        <dbReference type="EMBL" id="CAA0080097.1"/>
    </source>
</evidence>